<dbReference type="AlphaFoldDB" id="A0A9W6YCJ8"/>
<accession>A0A9W6YCJ8</accession>
<dbReference type="SUPFAM" id="SSF53098">
    <property type="entry name" value="Ribonuclease H-like"/>
    <property type="match status" value="1"/>
</dbReference>
<dbReference type="InterPro" id="IPR012337">
    <property type="entry name" value="RNaseH-like_sf"/>
</dbReference>
<proteinExistence type="predicted"/>
<dbReference type="Proteomes" id="UP001165121">
    <property type="component" value="Unassembled WGS sequence"/>
</dbReference>
<dbReference type="EMBL" id="BSXT01004709">
    <property type="protein sequence ID" value="GMF58677.1"/>
    <property type="molecule type" value="Genomic_DNA"/>
</dbReference>
<evidence type="ECO:0000313" key="1">
    <source>
        <dbReference type="EMBL" id="GMF58677.1"/>
    </source>
</evidence>
<comment type="caution">
    <text evidence="1">The sequence shown here is derived from an EMBL/GenBank/DDBJ whole genome shotgun (WGS) entry which is preliminary data.</text>
</comment>
<dbReference type="OrthoDB" id="105294at2759"/>
<reference evidence="1" key="1">
    <citation type="submission" date="2023-04" db="EMBL/GenBank/DDBJ databases">
        <title>Phytophthora fragariaefolia NBRC 109709.</title>
        <authorList>
            <person name="Ichikawa N."/>
            <person name="Sato H."/>
            <person name="Tonouchi N."/>
        </authorList>
    </citation>
    <scope>NUCLEOTIDE SEQUENCE</scope>
    <source>
        <strain evidence="1">NBRC 109709</strain>
    </source>
</reference>
<organism evidence="1 2">
    <name type="scientific">Phytophthora fragariaefolia</name>
    <dbReference type="NCBI Taxonomy" id="1490495"/>
    <lineage>
        <taxon>Eukaryota</taxon>
        <taxon>Sar</taxon>
        <taxon>Stramenopiles</taxon>
        <taxon>Oomycota</taxon>
        <taxon>Peronosporomycetes</taxon>
        <taxon>Peronosporales</taxon>
        <taxon>Peronosporaceae</taxon>
        <taxon>Phytophthora</taxon>
    </lineage>
</organism>
<gene>
    <name evidence="1" type="ORF">Pfra01_002527200</name>
</gene>
<dbReference type="PANTHER" id="PTHR40866:SF1">
    <property type="entry name" value="BED-TYPE DOMAIN-CONTAINING PROTEIN"/>
    <property type="match status" value="1"/>
</dbReference>
<protein>
    <submittedName>
        <fullName evidence="1">Unnamed protein product</fullName>
    </submittedName>
</protein>
<sequence>MPDSIGIMFDGWSTGSTYYVGVYAIYVVENSPRRVLLAFAPLLEKNDFGADAHITFITETLAVFGKRPDCLRFIVGDNCTTNQAIATRMGLPRVGCASHQLNLAIQQHLAEHDALLSQVNEPMCQLRTKNNAGTLRKYTDLRPVKRIVTRWSSTFKMENRFLRIKDAAKHVEAVEELVPRSRDCRRLMKLQDDLQALDSICLKLQSNETTLADVRTLFDGVVKRYPGTSNYLTKDATIVHRTKLVRVVGGGVGERNEFHEAAHAVLEGEHILLIIGTLNHGHEVEVKQFICFRRLQSFPEQTRDTVTSRRHAM</sequence>
<dbReference type="PANTHER" id="PTHR40866">
    <property type="entry name" value="BED-TYPE DOMAIN-CONTAINING PROTEIN"/>
    <property type="match status" value="1"/>
</dbReference>
<keyword evidence="2" id="KW-1185">Reference proteome</keyword>
<name>A0A9W6YCJ8_9STRA</name>
<evidence type="ECO:0000313" key="2">
    <source>
        <dbReference type="Proteomes" id="UP001165121"/>
    </source>
</evidence>